<evidence type="ECO:0000256" key="2">
    <source>
        <dbReference type="ARBA" id="ARBA00001947"/>
    </source>
</evidence>
<dbReference type="InterPro" id="IPR010997">
    <property type="entry name" value="HRDC-like_sf"/>
</dbReference>
<dbReference type="InterPro" id="IPR014001">
    <property type="entry name" value="Helicase_ATP-bd"/>
</dbReference>
<dbReference type="InterPro" id="IPR002121">
    <property type="entry name" value="HRDC_dom"/>
</dbReference>
<keyword evidence="5" id="KW-0547">Nucleotide-binding</keyword>
<dbReference type="GO" id="GO:0006281">
    <property type="term" value="P:DNA repair"/>
    <property type="evidence" value="ECO:0007669"/>
    <property type="project" value="UniProtKB-KW"/>
</dbReference>
<protein>
    <recommendedName>
        <fullName evidence="16">DNA helicase RecQ</fullName>
        <ecNumber evidence="16">5.6.2.4</ecNumber>
    </recommendedName>
</protein>
<evidence type="ECO:0000256" key="7">
    <source>
        <dbReference type="ARBA" id="ARBA00022801"/>
    </source>
</evidence>
<dbReference type="PANTHER" id="PTHR13710">
    <property type="entry name" value="DNA HELICASE RECQ FAMILY MEMBER"/>
    <property type="match status" value="1"/>
</dbReference>
<dbReference type="GO" id="GO:0043138">
    <property type="term" value="F:3'-5' DNA helicase activity"/>
    <property type="evidence" value="ECO:0007669"/>
    <property type="project" value="UniProtKB-EC"/>
</dbReference>
<dbReference type="InterPro" id="IPR027417">
    <property type="entry name" value="P-loop_NTPase"/>
</dbReference>
<reference evidence="20 21" key="1">
    <citation type="submission" date="2020-05" db="EMBL/GenBank/DDBJ databases">
        <title>Sulfurimonas marisnigri, sp. nov., and Sulfurimonas baltica, sp. nov., manganese oxide reducing chemolithoautotrophs of the class Epsilonproteobacteria isolated from the pelagic redoxclines of the Black and Baltic Seas and emended description of the genus Sulfurimonas.</title>
        <authorList>
            <person name="Henkel J.V."/>
            <person name="Laudan C."/>
            <person name="Werner J."/>
            <person name="Neu T."/>
            <person name="Plewe S."/>
            <person name="Sproer C."/>
            <person name="Bunk B."/>
            <person name="Schulz-Vogt H.N."/>
        </authorList>
    </citation>
    <scope>NUCLEOTIDE SEQUENCE [LARGE SCALE GENOMIC DNA]</scope>
    <source>
        <strain evidence="20 21">GD2</strain>
    </source>
</reference>
<evidence type="ECO:0000256" key="10">
    <source>
        <dbReference type="ARBA" id="ARBA00022840"/>
    </source>
</evidence>
<dbReference type="GO" id="GO:0030894">
    <property type="term" value="C:replisome"/>
    <property type="evidence" value="ECO:0007669"/>
    <property type="project" value="TreeGrafter"/>
</dbReference>
<comment type="similarity">
    <text evidence="3">Belongs to the helicase family. RecQ subfamily.</text>
</comment>
<dbReference type="PROSITE" id="PS51194">
    <property type="entry name" value="HELICASE_CTER"/>
    <property type="match status" value="1"/>
</dbReference>
<dbReference type="Gene3D" id="1.10.10.10">
    <property type="entry name" value="Winged helix-like DNA-binding domain superfamily/Winged helix DNA-binding domain"/>
    <property type="match status" value="1"/>
</dbReference>
<dbReference type="EMBL" id="CP054492">
    <property type="protein sequence ID" value="QOY51908.1"/>
    <property type="molecule type" value="Genomic_DNA"/>
</dbReference>
<dbReference type="GO" id="GO:0009432">
    <property type="term" value="P:SOS response"/>
    <property type="evidence" value="ECO:0007669"/>
    <property type="project" value="UniProtKB-UniRule"/>
</dbReference>
<evidence type="ECO:0000256" key="15">
    <source>
        <dbReference type="ARBA" id="ARBA00034617"/>
    </source>
</evidence>
<dbReference type="GO" id="GO:0006310">
    <property type="term" value="P:DNA recombination"/>
    <property type="evidence" value="ECO:0007669"/>
    <property type="project" value="UniProtKB-UniRule"/>
</dbReference>
<dbReference type="GO" id="GO:0005524">
    <property type="term" value="F:ATP binding"/>
    <property type="evidence" value="ECO:0007669"/>
    <property type="project" value="UniProtKB-KW"/>
</dbReference>
<dbReference type="InterPro" id="IPR018982">
    <property type="entry name" value="RQC_domain"/>
</dbReference>
<dbReference type="Pfam" id="PF00270">
    <property type="entry name" value="DEAD"/>
    <property type="match status" value="1"/>
</dbReference>
<dbReference type="InterPro" id="IPR006293">
    <property type="entry name" value="DNA_helicase_ATP-dep_RecQ_bac"/>
</dbReference>
<feature type="domain" description="Helicase ATP-binding" evidence="18">
    <location>
        <begin position="31"/>
        <end position="199"/>
    </location>
</feature>
<dbReference type="GO" id="GO:0003677">
    <property type="term" value="F:DNA binding"/>
    <property type="evidence" value="ECO:0007669"/>
    <property type="project" value="UniProtKB-KW"/>
</dbReference>
<evidence type="ECO:0000256" key="4">
    <source>
        <dbReference type="ARBA" id="ARBA00022723"/>
    </source>
</evidence>
<accession>A0A7S7LV08</accession>
<evidence type="ECO:0000256" key="8">
    <source>
        <dbReference type="ARBA" id="ARBA00022806"/>
    </source>
</evidence>
<feature type="domain" description="HRDC" evidence="17">
    <location>
        <begin position="527"/>
        <end position="599"/>
    </location>
</feature>
<evidence type="ECO:0000256" key="6">
    <source>
        <dbReference type="ARBA" id="ARBA00022763"/>
    </source>
</evidence>
<dbReference type="InterPro" id="IPR004589">
    <property type="entry name" value="DNA_helicase_ATP-dep_RecQ"/>
</dbReference>
<keyword evidence="13" id="KW-0234">DNA repair</keyword>
<dbReference type="GO" id="GO:0046872">
    <property type="term" value="F:metal ion binding"/>
    <property type="evidence" value="ECO:0007669"/>
    <property type="project" value="UniProtKB-KW"/>
</dbReference>
<evidence type="ECO:0000256" key="3">
    <source>
        <dbReference type="ARBA" id="ARBA00005446"/>
    </source>
</evidence>
<keyword evidence="11" id="KW-0238">DNA-binding</keyword>
<keyword evidence="6" id="KW-0227">DNA damage</keyword>
<dbReference type="FunFam" id="3.40.50.300:FF:001389">
    <property type="entry name" value="ATP-dependent DNA helicase RecQ"/>
    <property type="match status" value="1"/>
</dbReference>
<dbReference type="SUPFAM" id="SSF52540">
    <property type="entry name" value="P-loop containing nucleoside triphosphate hydrolases"/>
    <property type="match status" value="1"/>
</dbReference>
<evidence type="ECO:0000256" key="1">
    <source>
        <dbReference type="ARBA" id="ARBA00001946"/>
    </source>
</evidence>
<dbReference type="InterPro" id="IPR001650">
    <property type="entry name" value="Helicase_C-like"/>
</dbReference>
<organism evidence="20 21">
    <name type="scientific">Candidatus Sulfurimonas baltica</name>
    <dbReference type="NCBI Taxonomy" id="2740404"/>
    <lineage>
        <taxon>Bacteria</taxon>
        <taxon>Pseudomonadati</taxon>
        <taxon>Campylobacterota</taxon>
        <taxon>Epsilonproteobacteria</taxon>
        <taxon>Campylobacterales</taxon>
        <taxon>Sulfurimonadaceae</taxon>
        <taxon>Sulfurimonas</taxon>
    </lineage>
</organism>
<sequence>MRKALNLENKNRVLKDVFGHNSFRELQEDGIDAILQNRDLLMILPTGGGKSLVYQLPTLIKDGISIVISPLIALMQDQVASLKAQGISADMISSAQTQEDIDNIVYSAKMGQLKFLYLSPERLNTQWTLNLLSELKINFFVVDEAHCISQWGHEFRDDYRALGRLKSNFPNSNICAFTATSTNHVTEDIIRELRLENPLLLKGKIFRKNLYISSQRRITNGQAQLKNFLKRHENESGIIYVSSRKKAEELSLNLNIAGYKSLAYHAGLPQHIRENNFKIFVNDKVNIMVATIAFGMGIDKSDIRFVVHMSLPKTQENYYQEIGRAGRDGEDSEVLLLFNSSDMIMQKQFLKDIPDQNYANHLDAKIDSIYKYATSEICFHKQLAEYFEDTLDECGSRCDNCSNSDDLRQDITKEAQMVLSTIYKTNQNFGKNYIIDILRGSTEQKLLSNGADKLSVYNIGSALSKKEWFVVIERLTEMKILNLGEFSSLKLTNDAIAILKSQKKVDIKSSRLLVKGQEKKVKRTQEFDYDEELFEKLRTKRSEIASKMGIPAYLIFGDKTLKHLASDKPFDKASMLEVNGVGEKKFEQFGEEFLNVINS</sequence>
<dbReference type="EC" id="5.6.2.4" evidence="16"/>
<dbReference type="Gene3D" id="1.10.150.80">
    <property type="entry name" value="HRDC domain"/>
    <property type="match status" value="1"/>
</dbReference>
<comment type="catalytic activity">
    <reaction evidence="15">
        <text>Couples ATP hydrolysis with the unwinding of duplex DNA by translocating in the 3'-5' direction.</text>
        <dbReference type="EC" id="5.6.2.4"/>
    </reaction>
</comment>
<dbReference type="Proteomes" id="UP000593994">
    <property type="component" value="Chromosome"/>
</dbReference>
<dbReference type="GO" id="GO:0016787">
    <property type="term" value="F:hydrolase activity"/>
    <property type="evidence" value="ECO:0007669"/>
    <property type="project" value="UniProtKB-KW"/>
</dbReference>
<dbReference type="RefSeq" id="WP_194369489.1">
    <property type="nucleotide sequence ID" value="NZ_CP054492.1"/>
</dbReference>
<dbReference type="InterPro" id="IPR044876">
    <property type="entry name" value="HRDC_dom_sf"/>
</dbReference>
<dbReference type="InterPro" id="IPR032284">
    <property type="entry name" value="RecQ_Zn-bd"/>
</dbReference>
<dbReference type="GO" id="GO:0009378">
    <property type="term" value="F:four-way junction helicase activity"/>
    <property type="evidence" value="ECO:0007669"/>
    <property type="project" value="TreeGrafter"/>
</dbReference>
<dbReference type="SMART" id="SM00341">
    <property type="entry name" value="HRDC"/>
    <property type="match status" value="1"/>
</dbReference>
<evidence type="ECO:0000256" key="13">
    <source>
        <dbReference type="ARBA" id="ARBA00023204"/>
    </source>
</evidence>
<evidence type="ECO:0000259" key="17">
    <source>
        <dbReference type="PROSITE" id="PS50967"/>
    </source>
</evidence>
<evidence type="ECO:0000256" key="5">
    <source>
        <dbReference type="ARBA" id="ARBA00022741"/>
    </source>
</evidence>
<dbReference type="SMART" id="SM00956">
    <property type="entry name" value="RQC"/>
    <property type="match status" value="1"/>
</dbReference>
<dbReference type="PROSITE" id="PS51192">
    <property type="entry name" value="HELICASE_ATP_BIND_1"/>
    <property type="match status" value="1"/>
</dbReference>
<keyword evidence="7 20" id="KW-0378">Hydrolase</keyword>
<keyword evidence="21" id="KW-1185">Reference proteome</keyword>
<dbReference type="AlphaFoldDB" id="A0A7S7LV08"/>
<comment type="cofactor">
    <cofactor evidence="2">
        <name>Zn(2+)</name>
        <dbReference type="ChEBI" id="CHEBI:29105"/>
    </cofactor>
</comment>
<gene>
    <name evidence="20" type="primary">recQ</name>
    <name evidence="20" type="ORF">HUE88_12540</name>
</gene>
<dbReference type="Pfam" id="PF00271">
    <property type="entry name" value="Helicase_C"/>
    <property type="match status" value="1"/>
</dbReference>
<evidence type="ECO:0000256" key="11">
    <source>
        <dbReference type="ARBA" id="ARBA00023125"/>
    </source>
</evidence>
<keyword evidence="9" id="KW-0862">Zinc</keyword>
<dbReference type="SMART" id="SM00487">
    <property type="entry name" value="DEXDc"/>
    <property type="match status" value="1"/>
</dbReference>
<evidence type="ECO:0000259" key="19">
    <source>
        <dbReference type="PROSITE" id="PS51194"/>
    </source>
</evidence>
<evidence type="ECO:0000313" key="20">
    <source>
        <dbReference type="EMBL" id="QOY51908.1"/>
    </source>
</evidence>
<evidence type="ECO:0000256" key="16">
    <source>
        <dbReference type="NCBIfam" id="TIGR01389"/>
    </source>
</evidence>
<dbReference type="Pfam" id="PF16124">
    <property type="entry name" value="RecQ_Zn_bind"/>
    <property type="match status" value="1"/>
</dbReference>
<dbReference type="GO" id="GO:0006260">
    <property type="term" value="P:DNA replication"/>
    <property type="evidence" value="ECO:0007669"/>
    <property type="project" value="InterPro"/>
</dbReference>
<dbReference type="InterPro" id="IPR011545">
    <property type="entry name" value="DEAD/DEAH_box_helicase_dom"/>
</dbReference>
<keyword evidence="8 20" id="KW-0347">Helicase</keyword>
<feature type="domain" description="Helicase C-terminal" evidence="19">
    <location>
        <begin position="224"/>
        <end position="377"/>
    </location>
</feature>
<keyword evidence="12" id="KW-0233">DNA recombination</keyword>
<evidence type="ECO:0000256" key="12">
    <source>
        <dbReference type="ARBA" id="ARBA00023172"/>
    </source>
</evidence>
<keyword evidence="14" id="KW-0413">Isomerase</keyword>
<dbReference type="NCBIfam" id="TIGR01389">
    <property type="entry name" value="recQ"/>
    <property type="match status" value="1"/>
</dbReference>
<evidence type="ECO:0000256" key="9">
    <source>
        <dbReference type="ARBA" id="ARBA00022833"/>
    </source>
</evidence>
<name>A0A7S7LV08_9BACT</name>
<dbReference type="SMART" id="SM00490">
    <property type="entry name" value="HELICc"/>
    <property type="match status" value="1"/>
</dbReference>
<dbReference type="PANTHER" id="PTHR13710:SF105">
    <property type="entry name" value="ATP-DEPENDENT DNA HELICASE Q1"/>
    <property type="match status" value="1"/>
</dbReference>
<dbReference type="Pfam" id="PF00570">
    <property type="entry name" value="HRDC"/>
    <property type="match status" value="1"/>
</dbReference>
<evidence type="ECO:0000259" key="18">
    <source>
        <dbReference type="PROSITE" id="PS51192"/>
    </source>
</evidence>
<dbReference type="InterPro" id="IPR036390">
    <property type="entry name" value="WH_DNA-bd_sf"/>
</dbReference>
<dbReference type="Pfam" id="PF09382">
    <property type="entry name" value="RQC"/>
    <property type="match status" value="1"/>
</dbReference>
<dbReference type="SUPFAM" id="SSF47819">
    <property type="entry name" value="HRDC-like"/>
    <property type="match status" value="1"/>
</dbReference>
<evidence type="ECO:0000256" key="14">
    <source>
        <dbReference type="ARBA" id="ARBA00023235"/>
    </source>
</evidence>
<keyword evidence="4" id="KW-0479">Metal-binding</keyword>
<comment type="cofactor">
    <cofactor evidence="1">
        <name>Mg(2+)</name>
        <dbReference type="ChEBI" id="CHEBI:18420"/>
    </cofactor>
</comment>
<dbReference type="PROSITE" id="PS50967">
    <property type="entry name" value="HRDC"/>
    <property type="match status" value="1"/>
</dbReference>
<dbReference type="CDD" id="cd17920">
    <property type="entry name" value="DEXHc_RecQ"/>
    <property type="match status" value="1"/>
</dbReference>
<dbReference type="KEGG" id="sbal:HUE88_12540"/>
<dbReference type="InterPro" id="IPR036388">
    <property type="entry name" value="WH-like_DNA-bd_sf"/>
</dbReference>
<dbReference type="SUPFAM" id="SSF46785">
    <property type="entry name" value="Winged helix' DNA-binding domain"/>
    <property type="match status" value="1"/>
</dbReference>
<dbReference type="NCBIfam" id="TIGR00614">
    <property type="entry name" value="recQ_fam"/>
    <property type="match status" value="1"/>
</dbReference>
<dbReference type="GO" id="GO:0005737">
    <property type="term" value="C:cytoplasm"/>
    <property type="evidence" value="ECO:0007669"/>
    <property type="project" value="TreeGrafter"/>
</dbReference>
<evidence type="ECO:0000313" key="21">
    <source>
        <dbReference type="Proteomes" id="UP000593994"/>
    </source>
</evidence>
<keyword evidence="10" id="KW-0067">ATP-binding</keyword>
<dbReference type="GO" id="GO:0043590">
    <property type="term" value="C:bacterial nucleoid"/>
    <property type="evidence" value="ECO:0007669"/>
    <property type="project" value="TreeGrafter"/>
</dbReference>
<dbReference type="Gene3D" id="3.40.50.300">
    <property type="entry name" value="P-loop containing nucleotide triphosphate hydrolases"/>
    <property type="match status" value="2"/>
</dbReference>
<proteinExistence type="inferred from homology"/>